<dbReference type="KEGG" id="peh:Spb1_06290"/>
<dbReference type="InterPro" id="IPR045584">
    <property type="entry name" value="Pilin-like"/>
</dbReference>
<feature type="domain" description="DUF1559" evidence="2">
    <location>
        <begin position="73"/>
        <end position="386"/>
    </location>
</feature>
<dbReference type="InterPro" id="IPR012902">
    <property type="entry name" value="N_methyl_site"/>
</dbReference>
<reference evidence="3 4" key="1">
    <citation type="submission" date="2019-02" db="EMBL/GenBank/DDBJ databases">
        <title>Deep-cultivation of Planctomycetes and their phenomic and genomic characterization uncovers novel biology.</title>
        <authorList>
            <person name="Wiegand S."/>
            <person name="Jogler M."/>
            <person name="Boedeker C."/>
            <person name="Pinto D."/>
            <person name="Vollmers J."/>
            <person name="Rivas-Marin E."/>
            <person name="Kohn T."/>
            <person name="Peeters S.H."/>
            <person name="Heuer A."/>
            <person name="Rast P."/>
            <person name="Oberbeckmann S."/>
            <person name="Bunk B."/>
            <person name="Jeske O."/>
            <person name="Meyerdierks A."/>
            <person name="Storesund J.E."/>
            <person name="Kallscheuer N."/>
            <person name="Luecker S."/>
            <person name="Lage O.M."/>
            <person name="Pohl T."/>
            <person name="Merkel B.J."/>
            <person name="Hornburger P."/>
            <person name="Mueller R.-W."/>
            <person name="Bruemmer F."/>
            <person name="Labrenz M."/>
            <person name="Spormann A.M."/>
            <person name="Op den Camp H."/>
            <person name="Overmann J."/>
            <person name="Amann R."/>
            <person name="Jetten M.S.M."/>
            <person name="Mascher T."/>
            <person name="Medema M.H."/>
            <person name="Devos D.P."/>
            <person name="Kaster A.-K."/>
            <person name="Ovreas L."/>
            <person name="Rohde M."/>
            <person name="Galperin M.Y."/>
            <person name="Jogler C."/>
        </authorList>
    </citation>
    <scope>NUCLEOTIDE SEQUENCE [LARGE SCALE GENOMIC DNA]</scope>
    <source>
        <strain evidence="3 4">Spb1</strain>
    </source>
</reference>
<dbReference type="Proteomes" id="UP000315349">
    <property type="component" value="Chromosome"/>
</dbReference>
<dbReference type="InterPro" id="IPR011453">
    <property type="entry name" value="DUF1559"/>
</dbReference>
<dbReference type="Pfam" id="PF07963">
    <property type="entry name" value="N_methyl"/>
    <property type="match status" value="1"/>
</dbReference>
<dbReference type="Pfam" id="PF07596">
    <property type="entry name" value="SBP_bac_10"/>
    <property type="match status" value="1"/>
</dbReference>
<dbReference type="NCBIfam" id="TIGR04294">
    <property type="entry name" value="pre_pil_HX9DG"/>
    <property type="match status" value="1"/>
</dbReference>
<dbReference type="EMBL" id="CP036299">
    <property type="protein sequence ID" value="QDV28764.1"/>
    <property type="molecule type" value="Genomic_DNA"/>
</dbReference>
<accession>A0A518GJJ4</accession>
<feature type="transmembrane region" description="Helical" evidence="1">
    <location>
        <begin position="48"/>
        <end position="72"/>
    </location>
</feature>
<dbReference type="PANTHER" id="PTHR30093">
    <property type="entry name" value="GENERAL SECRETION PATHWAY PROTEIN G"/>
    <property type="match status" value="1"/>
</dbReference>
<evidence type="ECO:0000313" key="4">
    <source>
        <dbReference type="Proteomes" id="UP000315349"/>
    </source>
</evidence>
<keyword evidence="1" id="KW-0812">Transmembrane</keyword>
<proteinExistence type="predicted"/>
<dbReference type="PANTHER" id="PTHR30093:SF2">
    <property type="entry name" value="TYPE II SECRETION SYSTEM PROTEIN H"/>
    <property type="match status" value="1"/>
</dbReference>
<evidence type="ECO:0000259" key="2">
    <source>
        <dbReference type="Pfam" id="PF07596"/>
    </source>
</evidence>
<name>A0A518GJJ4_9PLAN</name>
<keyword evidence="4" id="KW-1185">Reference proteome</keyword>
<dbReference type="NCBIfam" id="TIGR02532">
    <property type="entry name" value="IV_pilin_GFxxxE"/>
    <property type="match status" value="1"/>
</dbReference>
<dbReference type="Gene3D" id="3.30.700.10">
    <property type="entry name" value="Glycoprotein, Type 4 Pilin"/>
    <property type="match status" value="1"/>
</dbReference>
<keyword evidence="1" id="KW-1133">Transmembrane helix</keyword>
<keyword evidence="1" id="KW-0472">Membrane</keyword>
<gene>
    <name evidence="3" type="ORF">Spb1_06290</name>
</gene>
<dbReference type="InterPro" id="IPR027558">
    <property type="entry name" value="Pre_pil_HX9DG_C"/>
</dbReference>
<sequence length="404" mass="43953">MYRSYRHSGRRVETYSLKVRRSSSDYLYNIDPEKDLFMKVPDTPRHRGFTLIELLVVIAIIAILIALLLPAVQQAREAARRTQCRNNLKQFGLAMHNYESTFTMLPMVNAQNYLPNTQGFSPQARLLPYFDQAVLQNTLDFTQPAFTGPFNNLVPNPNFAAAFATPLAMLLCPSDPAPTQNTGAGGAIYAGTNYFVSFGSGTGTNYDLRWKTDGIVYENSNVRMRDVTDGTSNTVFMSESVRSTGSDVTFPAGTLPPFPYQLTMNGSTGVGTTLGTSQGMPPTGGAWSSFANAQGFIANPDLNAVWPTMTNWRGAASLALRGRGTSWAHSGAISTLTNGYSTPNSRIPDVVTHFTGYFGPRSYHVGGAHALMGDGTVRFLGDNIDTRIHRGLHSTNGGEVLGEF</sequence>
<organism evidence="3 4">
    <name type="scientific">Planctopirus ephydatiae</name>
    <dbReference type="NCBI Taxonomy" id="2528019"/>
    <lineage>
        <taxon>Bacteria</taxon>
        <taxon>Pseudomonadati</taxon>
        <taxon>Planctomycetota</taxon>
        <taxon>Planctomycetia</taxon>
        <taxon>Planctomycetales</taxon>
        <taxon>Planctomycetaceae</taxon>
        <taxon>Planctopirus</taxon>
    </lineage>
</organism>
<dbReference type="RefSeq" id="WP_246128337.1">
    <property type="nucleotide sequence ID" value="NZ_CP036299.1"/>
</dbReference>
<evidence type="ECO:0000256" key="1">
    <source>
        <dbReference type="SAM" id="Phobius"/>
    </source>
</evidence>
<dbReference type="AlphaFoldDB" id="A0A518GJJ4"/>
<dbReference type="SUPFAM" id="SSF54523">
    <property type="entry name" value="Pili subunits"/>
    <property type="match status" value="1"/>
</dbReference>
<protein>
    <submittedName>
        <fullName evidence="3">Putative major pilin subunit</fullName>
    </submittedName>
</protein>
<dbReference type="PROSITE" id="PS00409">
    <property type="entry name" value="PROKAR_NTER_METHYL"/>
    <property type="match status" value="1"/>
</dbReference>
<evidence type="ECO:0000313" key="3">
    <source>
        <dbReference type="EMBL" id="QDV28764.1"/>
    </source>
</evidence>